<dbReference type="EMBL" id="CP095474">
    <property type="protein sequence ID" value="URN17823.1"/>
    <property type="molecule type" value="Genomic_DNA"/>
</dbReference>
<evidence type="ECO:0000313" key="3">
    <source>
        <dbReference type="Proteomes" id="UP001056383"/>
    </source>
</evidence>
<organism evidence="2 3">
    <name type="scientific">Streptomyces sudanensis</name>
    <dbReference type="NCBI Taxonomy" id="436397"/>
    <lineage>
        <taxon>Bacteria</taxon>
        <taxon>Bacillati</taxon>
        <taxon>Actinomycetota</taxon>
        <taxon>Actinomycetes</taxon>
        <taxon>Kitasatosporales</taxon>
        <taxon>Streptomycetaceae</taxon>
        <taxon>Streptomyces</taxon>
    </lineage>
</organism>
<reference evidence="2" key="1">
    <citation type="submission" date="2022-04" db="EMBL/GenBank/DDBJ databases">
        <title>Systematic whole-genome sequencing reveals an unexpected diversity among actinomycetoma pathogens and provides insights into their antibacterial susceptibilities.</title>
        <authorList>
            <person name="Watson A.K."/>
            <person name="Kepplinger B."/>
            <person name="Bakhiet S.M."/>
            <person name="Mhmoud N.A."/>
            <person name="Chapman J."/>
            <person name="Allenby N."/>
            <person name="Mickiewicz K."/>
            <person name="Goodfellow M."/>
            <person name="Fahal A.H."/>
            <person name="Errington J."/>
        </authorList>
    </citation>
    <scope>NUCLEOTIDE SEQUENCE</scope>
    <source>
        <strain evidence="2">SD 504</strain>
    </source>
</reference>
<sequence>MADLERGAGALRSFQSKIDALLTELESGPGGSQKVAQHTIERGAFSGTGLPFAEADGFFKQYARVHKELVSLSKLLADQMELLRLGVRAADVGFDNVDEETRQRFHAIDARLKEAAKEHEKYEKPEQKHEKAGGPEQPRTDMPNVSKGLE</sequence>
<keyword evidence="3" id="KW-1185">Reference proteome</keyword>
<evidence type="ECO:0008006" key="4">
    <source>
        <dbReference type="Google" id="ProtNLM"/>
    </source>
</evidence>
<dbReference type="RefSeq" id="WP_010471530.1">
    <property type="nucleotide sequence ID" value="NZ_CP095474.1"/>
</dbReference>
<name>A0ABY4TFW8_9ACTN</name>
<evidence type="ECO:0000256" key="1">
    <source>
        <dbReference type="SAM" id="MobiDB-lite"/>
    </source>
</evidence>
<dbReference type="Proteomes" id="UP001056383">
    <property type="component" value="Chromosome"/>
</dbReference>
<proteinExistence type="predicted"/>
<accession>A0ABY4TFW8</accession>
<gene>
    <name evidence="2" type="ORF">MW084_19920</name>
</gene>
<evidence type="ECO:0000313" key="2">
    <source>
        <dbReference type="EMBL" id="URN17823.1"/>
    </source>
</evidence>
<feature type="compositionally biased region" description="Basic and acidic residues" evidence="1">
    <location>
        <begin position="112"/>
        <end position="133"/>
    </location>
</feature>
<feature type="region of interest" description="Disordered" evidence="1">
    <location>
        <begin position="112"/>
        <end position="150"/>
    </location>
</feature>
<protein>
    <recommendedName>
        <fullName evidence="4">Excreted virulence factor EspC, type VII ESX diderm</fullName>
    </recommendedName>
</protein>